<dbReference type="AlphaFoldDB" id="A0A2M7G2S6"/>
<feature type="transmembrane region" description="Helical" evidence="5">
    <location>
        <begin position="75"/>
        <end position="99"/>
    </location>
</feature>
<sequence>MLCLNKVDGRIFCDQCAQKAPALRRRSSISVNASINQDLNSLVLYKNRVLAALLAMTLGGFGGHKFYLGQMGWGFLYMIFFWTGIPAFVGFVEGVLYLIQSDEEFALSAASPLMLLRAQFVQNRQALRTPRGKNENNSSKNLLNSDSKQALARLSLRSDADYERYLLHFARENKGILTIGQIAADTPISIDKAEHHLAKLEARGFTRVEIDPNTGVIRYLFPEFLYPSLDSPDHPFRDI</sequence>
<name>A0A2M7G2S6_9BACT</name>
<accession>A0A2M7G2S6</accession>
<evidence type="ECO:0000256" key="2">
    <source>
        <dbReference type="ARBA" id="ARBA00022692"/>
    </source>
</evidence>
<comment type="subcellular location">
    <subcellularLocation>
        <location evidence="1">Membrane</location>
        <topology evidence="1">Multi-pass membrane protein</topology>
    </subcellularLocation>
</comment>
<keyword evidence="4 5" id="KW-0472">Membrane</keyword>
<dbReference type="Proteomes" id="UP000231019">
    <property type="component" value="Unassembled WGS sequence"/>
</dbReference>
<evidence type="ECO:0000256" key="4">
    <source>
        <dbReference type="ARBA" id="ARBA00023136"/>
    </source>
</evidence>
<organism evidence="7 8">
    <name type="scientific">bacterium (Candidatus Blackallbacteria) CG17_big_fil_post_rev_8_21_14_2_50_48_46</name>
    <dbReference type="NCBI Taxonomy" id="2014261"/>
    <lineage>
        <taxon>Bacteria</taxon>
        <taxon>Candidatus Blackallbacteria</taxon>
    </lineage>
</organism>
<gene>
    <name evidence="7" type="ORF">COW36_14625</name>
</gene>
<keyword evidence="2 5" id="KW-0812">Transmembrane</keyword>
<reference evidence="7 8" key="1">
    <citation type="submission" date="2017-09" db="EMBL/GenBank/DDBJ databases">
        <title>Depth-based differentiation of microbial function through sediment-hosted aquifers and enrichment of novel symbionts in the deep terrestrial subsurface.</title>
        <authorList>
            <person name="Probst A.J."/>
            <person name="Ladd B."/>
            <person name="Jarett J.K."/>
            <person name="Geller-Mcgrath D.E."/>
            <person name="Sieber C.M."/>
            <person name="Emerson J.B."/>
            <person name="Anantharaman K."/>
            <person name="Thomas B.C."/>
            <person name="Malmstrom R."/>
            <person name="Stieglmeier M."/>
            <person name="Klingl A."/>
            <person name="Woyke T."/>
            <person name="Ryan C.M."/>
            <person name="Banfield J.F."/>
        </authorList>
    </citation>
    <scope>NUCLEOTIDE SEQUENCE [LARGE SCALE GENOMIC DNA]</scope>
    <source>
        <strain evidence="7">CG17_big_fil_post_rev_8_21_14_2_50_48_46</strain>
    </source>
</reference>
<dbReference type="InterPro" id="IPR007829">
    <property type="entry name" value="TM2"/>
</dbReference>
<evidence type="ECO:0000256" key="3">
    <source>
        <dbReference type="ARBA" id="ARBA00022989"/>
    </source>
</evidence>
<dbReference type="GO" id="GO:0016020">
    <property type="term" value="C:membrane"/>
    <property type="evidence" value="ECO:0007669"/>
    <property type="project" value="UniProtKB-SubCell"/>
</dbReference>
<dbReference type="Pfam" id="PF05154">
    <property type="entry name" value="TM2"/>
    <property type="match status" value="1"/>
</dbReference>
<evidence type="ECO:0000256" key="5">
    <source>
        <dbReference type="SAM" id="Phobius"/>
    </source>
</evidence>
<evidence type="ECO:0000256" key="1">
    <source>
        <dbReference type="ARBA" id="ARBA00004141"/>
    </source>
</evidence>
<keyword evidence="3 5" id="KW-1133">Transmembrane helix</keyword>
<dbReference type="EMBL" id="PFFQ01000041">
    <property type="protein sequence ID" value="PIW15949.1"/>
    <property type="molecule type" value="Genomic_DNA"/>
</dbReference>
<evidence type="ECO:0000259" key="6">
    <source>
        <dbReference type="Pfam" id="PF05154"/>
    </source>
</evidence>
<protein>
    <recommendedName>
        <fullName evidence="6">TM2 domain-containing protein</fullName>
    </recommendedName>
</protein>
<proteinExistence type="predicted"/>
<feature type="transmembrane region" description="Helical" evidence="5">
    <location>
        <begin position="49"/>
        <end position="68"/>
    </location>
</feature>
<evidence type="ECO:0000313" key="8">
    <source>
        <dbReference type="Proteomes" id="UP000231019"/>
    </source>
</evidence>
<comment type="caution">
    <text evidence="7">The sequence shown here is derived from an EMBL/GenBank/DDBJ whole genome shotgun (WGS) entry which is preliminary data.</text>
</comment>
<evidence type="ECO:0000313" key="7">
    <source>
        <dbReference type="EMBL" id="PIW15949.1"/>
    </source>
</evidence>
<feature type="domain" description="TM2" evidence="6">
    <location>
        <begin position="46"/>
        <end position="94"/>
    </location>
</feature>